<dbReference type="RefSeq" id="WP_278015741.1">
    <property type="nucleotide sequence ID" value="NZ_CP121106.1"/>
</dbReference>
<feature type="compositionally biased region" description="Basic and acidic residues" evidence="1">
    <location>
        <begin position="149"/>
        <end position="159"/>
    </location>
</feature>
<keyword evidence="3" id="KW-1185">Reference proteome</keyword>
<proteinExistence type="predicted"/>
<name>A0ABY8FQ60_9SPHN</name>
<sequence>MTSDAKREQLREKIEAGERRNEERSLADAAREAADSATNFVKQHPLATLGGAVVVGLAIGAMTKPGRRLTKRGGVLAGLIADAAIAYGISMIDKAGDVARDGQDRLEDLGDVLSDKARSARRDANYLAGSASDRTRSLARGASRKASRAVRDLKGRVSP</sequence>
<accession>A0ABY8FQ60</accession>
<organism evidence="2 3">
    <name type="scientific">Altererythrobacter arenosus</name>
    <dbReference type="NCBI Taxonomy" id="3032592"/>
    <lineage>
        <taxon>Bacteria</taxon>
        <taxon>Pseudomonadati</taxon>
        <taxon>Pseudomonadota</taxon>
        <taxon>Alphaproteobacteria</taxon>
        <taxon>Sphingomonadales</taxon>
        <taxon>Erythrobacteraceae</taxon>
        <taxon>Altererythrobacter</taxon>
    </lineage>
</organism>
<feature type="region of interest" description="Disordered" evidence="1">
    <location>
        <begin position="132"/>
        <end position="159"/>
    </location>
</feature>
<dbReference type="EMBL" id="CP121106">
    <property type="protein sequence ID" value="WFL76982.1"/>
    <property type="molecule type" value="Genomic_DNA"/>
</dbReference>
<evidence type="ECO:0000313" key="3">
    <source>
        <dbReference type="Proteomes" id="UP001215827"/>
    </source>
</evidence>
<feature type="region of interest" description="Disordered" evidence="1">
    <location>
        <begin position="1"/>
        <end position="30"/>
    </location>
</feature>
<gene>
    <name evidence="2" type="ORF">P7228_13430</name>
</gene>
<evidence type="ECO:0000313" key="2">
    <source>
        <dbReference type="EMBL" id="WFL76982.1"/>
    </source>
</evidence>
<evidence type="ECO:0008006" key="4">
    <source>
        <dbReference type="Google" id="ProtNLM"/>
    </source>
</evidence>
<evidence type="ECO:0000256" key="1">
    <source>
        <dbReference type="SAM" id="MobiDB-lite"/>
    </source>
</evidence>
<reference evidence="2 3" key="1">
    <citation type="submission" date="2023-03" db="EMBL/GenBank/DDBJ databases">
        <title>Altererythrobacter sp. CAU 1644 isolated from sand.</title>
        <authorList>
            <person name="Kim W."/>
        </authorList>
    </citation>
    <scope>NUCLEOTIDE SEQUENCE [LARGE SCALE GENOMIC DNA]</scope>
    <source>
        <strain evidence="2 3">CAU 1644</strain>
    </source>
</reference>
<dbReference type="Proteomes" id="UP001215827">
    <property type="component" value="Chromosome"/>
</dbReference>
<protein>
    <recommendedName>
        <fullName evidence="4">DUF883 family protein</fullName>
    </recommendedName>
</protein>